<dbReference type="InterPro" id="IPR050464">
    <property type="entry name" value="Zeta_carotene_desat/Oxidored"/>
</dbReference>
<dbReference type="Gene3D" id="3.90.660.20">
    <property type="entry name" value="Protoporphyrinogen oxidase, mitochondrial, domain 2"/>
    <property type="match status" value="1"/>
</dbReference>
<dbReference type="AlphaFoldDB" id="L1MKR5"/>
<dbReference type="InterPro" id="IPR036188">
    <property type="entry name" value="FAD/NAD-bd_sf"/>
</dbReference>
<dbReference type="Gene3D" id="3.50.50.60">
    <property type="entry name" value="FAD/NAD(P)-binding domain"/>
    <property type="match status" value="1"/>
</dbReference>
<dbReference type="SUPFAM" id="SSF54373">
    <property type="entry name" value="FAD-linked reductases, C-terminal domain"/>
    <property type="match status" value="1"/>
</dbReference>
<dbReference type="Proteomes" id="UP000010445">
    <property type="component" value="Unassembled WGS sequence"/>
</dbReference>
<dbReference type="Pfam" id="PF01593">
    <property type="entry name" value="Amino_oxidase"/>
    <property type="match status" value="1"/>
</dbReference>
<dbReference type="STRING" id="1035195.HMPREF9997_00601"/>
<organism evidence="2 3">
    <name type="scientific">Corynebacterium durum F0235</name>
    <dbReference type="NCBI Taxonomy" id="1035195"/>
    <lineage>
        <taxon>Bacteria</taxon>
        <taxon>Bacillati</taxon>
        <taxon>Actinomycetota</taxon>
        <taxon>Actinomycetes</taxon>
        <taxon>Mycobacteriales</taxon>
        <taxon>Corynebacteriaceae</taxon>
        <taxon>Corynebacterium</taxon>
    </lineage>
</organism>
<name>L1MKR5_9CORY</name>
<dbReference type="PANTHER" id="PTHR42923:SF3">
    <property type="entry name" value="PROTOPORPHYRINOGEN OXIDASE"/>
    <property type="match status" value="1"/>
</dbReference>
<keyword evidence="3" id="KW-1185">Reference proteome</keyword>
<dbReference type="eggNOG" id="COG1232">
    <property type="taxonomic scope" value="Bacteria"/>
</dbReference>
<dbReference type="RefSeq" id="WP_006062851.1">
    <property type="nucleotide sequence ID" value="NZ_KB290827.1"/>
</dbReference>
<proteinExistence type="predicted"/>
<gene>
    <name evidence="2" type="ORF">HMPREF9997_00601</name>
</gene>
<accession>L1MKR5</accession>
<reference evidence="2 3" key="1">
    <citation type="submission" date="2012-05" db="EMBL/GenBank/DDBJ databases">
        <authorList>
            <person name="Weinstock G."/>
            <person name="Sodergren E."/>
            <person name="Lobos E.A."/>
            <person name="Fulton L."/>
            <person name="Fulton R."/>
            <person name="Courtney L."/>
            <person name="Fronick C."/>
            <person name="O'Laughlin M."/>
            <person name="Godfrey J."/>
            <person name="Wilson R.M."/>
            <person name="Miner T."/>
            <person name="Farmer C."/>
            <person name="Delehaunty K."/>
            <person name="Cordes M."/>
            <person name="Minx P."/>
            <person name="Tomlinson C."/>
            <person name="Chen J."/>
            <person name="Wollam A."/>
            <person name="Pepin K.H."/>
            <person name="Bhonagiri V."/>
            <person name="Zhang X."/>
            <person name="Suruliraj S."/>
            <person name="Warren W."/>
            <person name="Mitreva M."/>
            <person name="Mardis E.R."/>
            <person name="Wilson R.K."/>
        </authorList>
    </citation>
    <scope>NUCLEOTIDE SEQUENCE [LARGE SCALE GENOMIC DNA]</scope>
    <source>
        <strain evidence="2 3">F0235</strain>
    </source>
</reference>
<dbReference type="HOGENOM" id="CLU_009629_3_1_11"/>
<dbReference type="OrthoDB" id="4496419at2"/>
<dbReference type="SUPFAM" id="SSF51905">
    <property type="entry name" value="FAD/NAD(P)-binding domain"/>
    <property type="match status" value="1"/>
</dbReference>
<protein>
    <submittedName>
        <fullName evidence="2">Protoporphyrinogen oxidase</fullName>
    </submittedName>
</protein>
<dbReference type="EMBL" id="AMEM01000011">
    <property type="protein sequence ID" value="EKX91531.1"/>
    <property type="molecule type" value="Genomic_DNA"/>
</dbReference>
<sequence>MKIAIIGAGLAGLTAAYELRDHEVDVFEADDRIGGKLRTVAFNDGPVDMGAEAYLAVRTDATDFFESLGLGDHVVYPSDARPAIYAGGELHAMPTETVMGIPATSDAVEGLISTEEAVHIDAERNRESLDWQVGEDRCLGIMLRQRYGDGIVDHVVSALLGGVYSSGADALGVRATIPQLAAMFDEMAEAGEKITVSGAVEKLLARRGPRKGPVFATFSGGYAELYETLAEKSGASIHIDSFISELTPQMLEKYDRILLATPAPTTAILLRTIAPEASAELKKVELASSAVVGLKFDNTEGLPDNSGILVATDEPDVQVKAFTFSSNKWPHLRERGGALVRASFGRFGENILLNTTEADLVDRALEDLTRVTGYRGEPSEIFVQHWYGGLPRYDHDHLARVATVRSLLSDVPQIGVAGAWADGVGVPNVIAGARKAARELLG</sequence>
<dbReference type="NCBIfam" id="NF008841">
    <property type="entry name" value="PRK11883.1-1"/>
    <property type="match status" value="1"/>
</dbReference>
<dbReference type="InterPro" id="IPR002937">
    <property type="entry name" value="Amino_oxidase"/>
</dbReference>
<evidence type="ECO:0000259" key="1">
    <source>
        <dbReference type="Pfam" id="PF01593"/>
    </source>
</evidence>
<evidence type="ECO:0000313" key="3">
    <source>
        <dbReference type="Proteomes" id="UP000010445"/>
    </source>
</evidence>
<dbReference type="Gene3D" id="1.10.3110.10">
    <property type="entry name" value="protoporphyrinogen ix oxidase, domain 3"/>
    <property type="match status" value="1"/>
</dbReference>
<feature type="domain" description="Amine oxidase" evidence="1">
    <location>
        <begin position="10"/>
        <end position="441"/>
    </location>
</feature>
<dbReference type="PATRIC" id="fig|1035195.3.peg.539"/>
<dbReference type="PANTHER" id="PTHR42923">
    <property type="entry name" value="PROTOPORPHYRINOGEN OXIDASE"/>
    <property type="match status" value="1"/>
</dbReference>
<comment type="caution">
    <text evidence="2">The sequence shown here is derived from an EMBL/GenBank/DDBJ whole genome shotgun (WGS) entry which is preliminary data.</text>
</comment>
<evidence type="ECO:0000313" key="2">
    <source>
        <dbReference type="EMBL" id="EKX91531.1"/>
    </source>
</evidence>
<dbReference type="GO" id="GO:0016491">
    <property type="term" value="F:oxidoreductase activity"/>
    <property type="evidence" value="ECO:0007669"/>
    <property type="project" value="InterPro"/>
</dbReference>